<dbReference type="AlphaFoldDB" id="A0A023G5L4"/>
<sequence>MAGISAESHGRVPNSFHFLRPILWPSLFVALVLVSPLGTPVSATMLEQVGYAASAAHAIKAASDTLGETGVGGVFIKSLHGRGCLDSGCCSIDWTQQLRLNANCPTWGWLKWSSDGPLIVSHRPFLRGCLQCDNAEPGCVAQVSRCSGRFDQQWRLKFAANWTTGFNEPLFAIASFFSPDRCLTLVNGGGDGDFYALRGCATPRPSEWQSFYVVRNPLKR</sequence>
<evidence type="ECO:0000313" key="1">
    <source>
        <dbReference type="EMBL" id="JAC28158.1"/>
    </source>
</evidence>
<dbReference type="SUPFAM" id="SSF50370">
    <property type="entry name" value="Ricin B-like lectins"/>
    <property type="match status" value="1"/>
</dbReference>
<name>A0A023G5L4_AMBTT</name>
<accession>A0A023G5L4</accession>
<proteinExistence type="evidence at transcript level"/>
<dbReference type="PROSITE" id="PS50231">
    <property type="entry name" value="RICIN_B_LECTIN"/>
    <property type="match status" value="1"/>
</dbReference>
<protein>
    <submittedName>
        <fullName evidence="1">Putative secreted protein</fullName>
    </submittedName>
</protein>
<organism evidence="1">
    <name type="scientific">Amblyomma triste</name>
    <name type="common">Neotropical tick</name>
    <dbReference type="NCBI Taxonomy" id="251400"/>
    <lineage>
        <taxon>Eukaryota</taxon>
        <taxon>Metazoa</taxon>
        <taxon>Ecdysozoa</taxon>
        <taxon>Arthropoda</taxon>
        <taxon>Chelicerata</taxon>
        <taxon>Arachnida</taxon>
        <taxon>Acari</taxon>
        <taxon>Parasitiformes</taxon>
        <taxon>Ixodida</taxon>
        <taxon>Ixodoidea</taxon>
        <taxon>Ixodidae</taxon>
        <taxon>Amblyomminae</taxon>
        <taxon>Amblyomma</taxon>
    </lineage>
</organism>
<dbReference type="EMBL" id="GBBM01007260">
    <property type="protein sequence ID" value="JAC28158.1"/>
    <property type="molecule type" value="mRNA"/>
</dbReference>
<dbReference type="InterPro" id="IPR035992">
    <property type="entry name" value="Ricin_B-like_lectins"/>
</dbReference>
<reference evidence="1" key="1">
    <citation type="submission" date="2014-03" db="EMBL/GenBank/DDBJ databases">
        <title>The sialotranscriptome of Amblyomma triste, Amblyomma parvum and Amblyomma cajennense ticks, uncovered by 454-based RNA-seq.</title>
        <authorList>
            <person name="Garcia G.R."/>
            <person name="Gardinassi L.G."/>
            <person name="Ribeiro J.M."/>
            <person name="Anatriello E."/>
            <person name="Ferreira B.R."/>
            <person name="Moreira H.N."/>
            <person name="Mafra C."/>
            <person name="Olegario M.M."/>
            <person name="Szabo P.J."/>
            <person name="Miranda-Santos I.K."/>
            <person name="Maruyama S.R."/>
        </authorList>
    </citation>
    <scope>NUCLEOTIDE SEQUENCE</scope>
    <source>
        <strain evidence="1">Mato Grasso do Sul</strain>
        <tissue evidence="1">Salivary glands</tissue>
    </source>
</reference>